<dbReference type="SMART" id="SM00977">
    <property type="entry name" value="TilS_C"/>
    <property type="match status" value="1"/>
</dbReference>
<organism evidence="10 11">
    <name type="scientific">Methylophilus rhizosphaerae</name>
    <dbReference type="NCBI Taxonomy" id="492660"/>
    <lineage>
        <taxon>Bacteria</taxon>
        <taxon>Pseudomonadati</taxon>
        <taxon>Pseudomonadota</taxon>
        <taxon>Betaproteobacteria</taxon>
        <taxon>Nitrosomonadales</taxon>
        <taxon>Methylophilaceae</taxon>
        <taxon>Methylophilus</taxon>
    </lineage>
</organism>
<protein>
    <recommendedName>
        <fullName evidence="8">tRNA(Ile)-lysidine synthase</fullName>
        <ecNumber evidence="8">6.3.4.19</ecNumber>
    </recommendedName>
    <alternativeName>
        <fullName evidence="8">tRNA(Ile)-2-lysyl-cytidine synthase</fullName>
    </alternativeName>
    <alternativeName>
        <fullName evidence="8">tRNA(Ile)-lysidine synthetase</fullName>
    </alternativeName>
</protein>
<dbReference type="PANTHER" id="PTHR43033">
    <property type="entry name" value="TRNA(ILE)-LYSIDINE SYNTHASE-RELATED"/>
    <property type="match status" value="1"/>
</dbReference>
<evidence type="ECO:0000256" key="2">
    <source>
        <dbReference type="ARBA" id="ARBA00022490"/>
    </source>
</evidence>
<sequence length="492" mass="54978">MKNNPLLQAQLEKGLSAFLAAQKEQSSSSPHLLLALSGGVDSIVLLHALAQLSTQGLFSLSAMHVHHGLSPNADDWLALCERVCLEKGLPFYAEKVQLDLQSGLGVEATAREARYQALERRRQQVAANAIVTAHHLQDQSETMLLQLVRGAGVKGLSAMSAWDVERKLLRPLLQVSKADILQQAEASQYQWVEDESNRDISYDRNFMRQTVMPVMRERYPQLDMALARTTLHMAEAQSLLDSLASQDMAACDAREEWLGQSVDIQRLRDLGGVRAKNLLRYWFQQRGLRMPNTEQLQDYWQQLSTVKPHRYLHLPLHSQSGKSLAYLHHYQQRLYCVSKPSALPQTPLIWQGGSTQIWGGWQVQFKVSKGKGIALARLGVSPAAITLHKRYGHVMPVPDGISLMLSPRTGGEMLQPDAKRPRRELKVIFQMLGIPPWQRAFYPLVSVVTTQPGISQTLVSLASLAIDAGWRPGRNAYGLEISLHPLPSSSYA</sequence>
<evidence type="ECO:0000313" key="10">
    <source>
        <dbReference type="EMBL" id="SDK31658.1"/>
    </source>
</evidence>
<dbReference type="RefSeq" id="WP_245652619.1">
    <property type="nucleotide sequence ID" value="NZ_FNFX01000002.1"/>
</dbReference>
<evidence type="ECO:0000256" key="1">
    <source>
        <dbReference type="ARBA" id="ARBA00004496"/>
    </source>
</evidence>
<keyword evidence="2 8" id="KW-0963">Cytoplasm</keyword>
<evidence type="ECO:0000259" key="9">
    <source>
        <dbReference type="SMART" id="SM00977"/>
    </source>
</evidence>
<evidence type="ECO:0000256" key="8">
    <source>
        <dbReference type="HAMAP-Rule" id="MF_01161"/>
    </source>
</evidence>
<dbReference type="HAMAP" id="MF_01161">
    <property type="entry name" value="tRNA_Ile_lys_synt"/>
    <property type="match status" value="1"/>
</dbReference>
<dbReference type="SUPFAM" id="SSF52402">
    <property type="entry name" value="Adenine nucleotide alpha hydrolases-like"/>
    <property type="match status" value="1"/>
</dbReference>
<comment type="function">
    <text evidence="8">Ligates lysine onto the cytidine present at position 34 of the AUA codon-specific tRNA(Ile) that contains the anticodon CAU, in an ATP-dependent manner. Cytidine is converted to lysidine, thus changing the amino acid specificity of the tRNA from methionine to isoleucine.</text>
</comment>
<name>A0A1G9AWV4_9PROT</name>
<feature type="binding site" evidence="8">
    <location>
        <begin position="37"/>
        <end position="42"/>
    </location>
    <ligand>
        <name>ATP</name>
        <dbReference type="ChEBI" id="CHEBI:30616"/>
    </ligand>
</feature>
<dbReference type="InterPro" id="IPR011063">
    <property type="entry name" value="TilS/TtcA_N"/>
</dbReference>
<dbReference type="STRING" id="492660.SAMN05192566_0855"/>
<dbReference type="InterPro" id="IPR012796">
    <property type="entry name" value="Lysidine-tRNA-synth_C"/>
</dbReference>
<evidence type="ECO:0000256" key="7">
    <source>
        <dbReference type="ARBA" id="ARBA00048539"/>
    </source>
</evidence>
<keyword evidence="11" id="KW-1185">Reference proteome</keyword>
<comment type="domain">
    <text evidence="8">The N-terminal region contains the highly conserved SGGXDS motif, predicted to be a P-loop motif involved in ATP binding.</text>
</comment>
<evidence type="ECO:0000256" key="4">
    <source>
        <dbReference type="ARBA" id="ARBA00022694"/>
    </source>
</evidence>
<dbReference type="InterPro" id="IPR014729">
    <property type="entry name" value="Rossmann-like_a/b/a_fold"/>
</dbReference>
<dbReference type="InterPro" id="IPR012094">
    <property type="entry name" value="tRNA_Ile_lys_synt"/>
</dbReference>
<comment type="similarity">
    <text evidence="8">Belongs to the tRNA(Ile)-lysidine synthase family.</text>
</comment>
<dbReference type="Pfam" id="PF09179">
    <property type="entry name" value="TilS"/>
    <property type="match status" value="1"/>
</dbReference>
<dbReference type="GO" id="GO:0005524">
    <property type="term" value="F:ATP binding"/>
    <property type="evidence" value="ECO:0007669"/>
    <property type="project" value="UniProtKB-UniRule"/>
</dbReference>
<dbReference type="GO" id="GO:0005737">
    <property type="term" value="C:cytoplasm"/>
    <property type="evidence" value="ECO:0007669"/>
    <property type="project" value="UniProtKB-SubCell"/>
</dbReference>
<dbReference type="Gene3D" id="3.40.50.620">
    <property type="entry name" value="HUPs"/>
    <property type="match status" value="1"/>
</dbReference>
<dbReference type="EC" id="6.3.4.19" evidence="8"/>
<dbReference type="SUPFAM" id="SSF56037">
    <property type="entry name" value="PheT/TilS domain"/>
    <property type="match status" value="1"/>
</dbReference>
<evidence type="ECO:0000256" key="3">
    <source>
        <dbReference type="ARBA" id="ARBA00022598"/>
    </source>
</evidence>
<keyword evidence="3 8" id="KW-0436">Ligase</keyword>
<accession>A0A1G9AWV4</accession>
<dbReference type="CDD" id="cd01992">
    <property type="entry name" value="TilS_N"/>
    <property type="match status" value="1"/>
</dbReference>
<dbReference type="GO" id="GO:0006400">
    <property type="term" value="P:tRNA modification"/>
    <property type="evidence" value="ECO:0007669"/>
    <property type="project" value="UniProtKB-UniRule"/>
</dbReference>
<keyword evidence="5 8" id="KW-0547">Nucleotide-binding</keyword>
<evidence type="ECO:0000256" key="6">
    <source>
        <dbReference type="ARBA" id="ARBA00022840"/>
    </source>
</evidence>
<dbReference type="Proteomes" id="UP000198629">
    <property type="component" value="Unassembled WGS sequence"/>
</dbReference>
<keyword evidence="6 8" id="KW-0067">ATP-binding</keyword>
<reference evidence="11" key="1">
    <citation type="submission" date="2016-10" db="EMBL/GenBank/DDBJ databases">
        <authorList>
            <person name="Varghese N."/>
            <person name="Submissions S."/>
        </authorList>
    </citation>
    <scope>NUCLEOTIDE SEQUENCE [LARGE SCALE GENOMIC DNA]</scope>
    <source>
        <strain evidence="11">CBMB127</strain>
    </source>
</reference>
<proteinExistence type="inferred from homology"/>
<comment type="catalytic activity">
    <reaction evidence="7 8">
        <text>cytidine(34) in tRNA(Ile2) + L-lysine + ATP = lysidine(34) in tRNA(Ile2) + AMP + diphosphate + H(+)</text>
        <dbReference type="Rhea" id="RHEA:43744"/>
        <dbReference type="Rhea" id="RHEA-COMP:10625"/>
        <dbReference type="Rhea" id="RHEA-COMP:10670"/>
        <dbReference type="ChEBI" id="CHEBI:15378"/>
        <dbReference type="ChEBI" id="CHEBI:30616"/>
        <dbReference type="ChEBI" id="CHEBI:32551"/>
        <dbReference type="ChEBI" id="CHEBI:33019"/>
        <dbReference type="ChEBI" id="CHEBI:82748"/>
        <dbReference type="ChEBI" id="CHEBI:83665"/>
        <dbReference type="ChEBI" id="CHEBI:456215"/>
        <dbReference type="EC" id="6.3.4.19"/>
    </reaction>
</comment>
<comment type="subcellular location">
    <subcellularLocation>
        <location evidence="1 8">Cytoplasm</location>
    </subcellularLocation>
</comment>
<dbReference type="NCBIfam" id="TIGR02432">
    <property type="entry name" value="lysidine_TilS_N"/>
    <property type="match status" value="1"/>
</dbReference>
<dbReference type="Pfam" id="PF11734">
    <property type="entry name" value="TilS_C"/>
    <property type="match status" value="1"/>
</dbReference>
<dbReference type="Gene3D" id="1.20.59.20">
    <property type="match status" value="1"/>
</dbReference>
<dbReference type="PANTHER" id="PTHR43033:SF1">
    <property type="entry name" value="TRNA(ILE)-LYSIDINE SYNTHASE-RELATED"/>
    <property type="match status" value="1"/>
</dbReference>
<feature type="domain" description="Lysidine-tRNA(Ile) synthetase C-terminal" evidence="9">
    <location>
        <begin position="403"/>
        <end position="481"/>
    </location>
</feature>
<dbReference type="SUPFAM" id="SSF82829">
    <property type="entry name" value="MesJ substrate recognition domain-like"/>
    <property type="match status" value="1"/>
</dbReference>
<dbReference type="InterPro" id="IPR012795">
    <property type="entry name" value="tRNA_Ile_lys_synt_N"/>
</dbReference>
<gene>
    <name evidence="8" type="primary">tilS</name>
    <name evidence="10" type="ORF">SAMN05192566_0855</name>
</gene>
<dbReference type="InterPro" id="IPR015262">
    <property type="entry name" value="tRNA_Ile_lys_synt_subst-bd"/>
</dbReference>
<dbReference type="Pfam" id="PF01171">
    <property type="entry name" value="ATP_bind_3"/>
    <property type="match status" value="1"/>
</dbReference>
<dbReference type="AlphaFoldDB" id="A0A1G9AWV4"/>
<evidence type="ECO:0000256" key="5">
    <source>
        <dbReference type="ARBA" id="ARBA00022741"/>
    </source>
</evidence>
<keyword evidence="4 8" id="KW-0819">tRNA processing</keyword>
<dbReference type="GO" id="GO:0032267">
    <property type="term" value="F:tRNA(Ile)-lysidine synthase activity"/>
    <property type="evidence" value="ECO:0007669"/>
    <property type="project" value="UniProtKB-EC"/>
</dbReference>
<evidence type="ECO:0000313" key="11">
    <source>
        <dbReference type="Proteomes" id="UP000198629"/>
    </source>
</evidence>
<dbReference type="EMBL" id="FNFX01000002">
    <property type="protein sequence ID" value="SDK31658.1"/>
    <property type="molecule type" value="Genomic_DNA"/>
</dbReference>
<dbReference type="NCBIfam" id="TIGR02433">
    <property type="entry name" value="lysidine_TilS_C"/>
    <property type="match status" value="1"/>
</dbReference>